<evidence type="ECO:0000313" key="3">
    <source>
        <dbReference type="Proteomes" id="UP000093482"/>
    </source>
</evidence>
<dbReference type="EMBL" id="MATO01000012">
    <property type="protein sequence ID" value="OCS93022.1"/>
    <property type="molecule type" value="Genomic_DNA"/>
</dbReference>
<evidence type="ECO:0000256" key="1">
    <source>
        <dbReference type="SAM" id="Phobius"/>
    </source>
</evidence>
<keyword evidence="1" id="KW-0812">Transmembrane</keyword>
<reference evidence="2 3" key="1">
    <citation type="submission" date="2016-07" db="EMBL/GenBank/DDBJ databases">
        <title>Caryophanon latum genome sequencing.</title>
        <authorList>
            <person name="Verma A."/>
            <person name="Pal Y."/>
            <person name="Krishnamurthi S."/>
        </authorList>
    </citation>
    <scope>NUCLEOTIDE SEQUENCE [LARGE SCALE GENOMIC DNA]</scope>
    <source>
        <strain evidence="2 3">DSM 14151</strain>
    </source>
</reference>
<protein>
    <recommendedName>
        <fullName evidence="4">YtpI-like protein</fullName>
    </recommendedName>
</protein>
<evidence type="ECO:0008006" key="4">
    <source>
        <dbReference type="Google" id="ProtNLM"/>
    </source>
</evidence>
<feature type="transmembrane region" description="Helical" evidence="1">
    <location>
        <begin position="6"/>
        <end position="21"/>
    </location>
</feature>
<evidence type="ECO:0000313" key="2">
    <source>
        <dbReference type="EMBL" id="OCS93022.1"/>
    </source>
</evidence>
<name>A0A1C0Z0U8_9BACL</name>
<dbReference type="Pfam" id="PF14007">
    <property type="entry name" value="YtpI"/>
    <property type="match status" value="1"/>
</dbReference>
<accession>A0A1C0Z0U8</accession>
<dbReference type="OrthoDB" id="2453019at2"/>
<dbReference type="Proteomes" id="UP000093482">
    <property type="component" value="Unassembled WGS sequence"/>
</dbReference>
<gene>
    <name evidence="2" type="ORF">A6K76_00605</name>
</gene>
<keyword evidence="1" id="KW-1133">Transmembrane helix</keyword>
<comment type="caution">
    <text evidence="2">The sequence shown here is derived from an EMBL/GenBank/DDBJ whole genome shotgun (WGS) entry which is preliminary data.</text>
</comment>
<dbReference type="AlphaFoldDB" id="A0A1C0Z0U8"/>
<keyword evidence="3" id="KW-1185">Reference proteome</keyword>
<dbReference type="RefSeq" id="WP_066461893.1">
    <property type="nucleotide sequence ID" value="NZ_MATO01000012.1"/>
</dbReference>
<dbReference type="InterPro" id="IPR025618">
    <property type="entry name" value="YtpI"/>
</dbReference>
<feature type="transmembrane region" description="Helical" evidence="1">
    <location>
        <begin position="41"/>
        <end position="59"/>
    </location>
</feature>
<proteinExistence type="predicted"/>
<feature type="transmembrane region" description="Helical" evidence="1">
    <location>
        <begin position="65"/>
        <end position="83"/>
    </location>
</feature>
<sequence>MYFNFICVFIIVVALMFYLYNKTKQLRTPAALEIRHKWYKAKANVCLGIFILTFGVNQLVLFPDWVTYIVGGIFIALGALVAYENRKRAKHYSAFVAEERQLYEQAQS</sequence>
<keyword evidence="1" id="KW-0472">Membrane</keyword>
<organism evidence="2 3">
    <name type="scientific">Caryophanon latum</name>
    <dbReference type="NCBI Taxonomy" id="33977"/>
    <lineage>
        <taxon>Bacteria</taxon>
        <taxon>Bacillati</taxon>
        <taxon>Bacillota</taxon>
        <taxon>Bacilli</taxon>
        <taxon>Bacillales</taxon>
        <taxon>Caryophanaceae</taxon>
        <taxon>Caryophanon</taxon>
    </lineage>
</organism>